<feature type="transmembrane region" description="Helical" evidence="2">
    <location>
        <begin position="138"/>
        <end position="157"/>
    </location>
</feature>
<evidence type="ECO:0000313" key="4">
    <source>
        <dbReference type="Proteomes" id="UP000050417"/>
    </source>
</evidence>
<gene>
    <name evidence="3" type="ORF">ADN00_02860</name>
</gene>
<dbReference type="PATRIC" id="fig|1134406.4.peg.2207"/>
<reference evidence="3 4" key="1">
    <citation type="submission" date="2015-07" db="EMBL/GenBank/DDBJ databases">
        <title>Genome sequence of Ornatilinea apprima DSM 23815.</title>
        <authorList>
            <person name="Hemp J."/>
            <person name="Ward L.M."/>
            <person name="Pace L.A."/>
            <person name="Fischer W.W."/>
        </authorList>
    </citation>
    <scope>NUCLEOTIDE SEQUENCE [LARGE SCALE GENOMIC DNA]</scope>
    <source>
        <strain evidence="3 4">P3M-1</strain>
    </source>
</reference>
<dbReference type="Proteomes" id="UP000050417">
    <property type="component" value="Unassembled WGS sequence"/>
</dbReference>
<dbReference type="RefSeq" id="WP_075061449.1">
    <property type="nucleotide sequence ID" value="NZ_LGCL01000013.1"/>
</dbReference>
<keyword evidence="2" id="KW-0472">Membrane</keyword>
<feature type="transmembrane region" description="Helical" evidence="2">
    <location>
        <begin position="96"/>
        <end position="118"/>
    </location>
</feature>
<sequence>MNLSSIRSNQQLMQALRKFRVSPGLLFGIIIFTALIAFEMFNYSTTDYALRDLLGDLKFMGIHWATILTIAFCGIDFAGIARLFTPEQGNNEPKEVWYLFGAWLLAATMNAILTWWGVSMAIMTHNVQSAAVLDAETLIDVVPVFVAIMVWVIRILIIGSLSMAGDRLIWHQAARSPRRSTALENAQSAHNPARPSQRPMPSMPMTASSAPRPASRAMPRPVPGNSPVPEITPNRAEPTYHSVNMASSESSAPIGDRSAYTHTRQM</sequence>
<feature type="compositionally biased region" description="Low complexity" evidence="1">
    <location>
        <begin position="192"/>
        <end position="219"/>
    </location>
</feature>
<organism evidence="3 4">
    <name type="scientific">Ornatilinea apprima</name>
    <dbReference type="NCBI Taxonomy" id="1134406"/>
    <lineage>
        <taxon>Bacteria</taxon>
        <taxon>Bacillati</taxon>
        <taxon>Chloroflexota</taxon>
        <taxon>Anaerolineae</taxon>
        <taxon>Anaerolineales</taxon>
        <taxon>Anaerolineaceae</taxon>
        <taxon>Ornatilinea</taxon>
    </lineage>
</organism>
<name>A0A0P6XVQ0_9CHLR</name>
<feature type="region of interest" description="Disordered" evidence="1">
    <location>
        <begin position="179"/>
        <end position="266"/>
    </location>
</feature>
<accession>A0A0P6XVQ0</accession>
<proteinExistence type="predicted"/>
<dbReference type="AlphaFoldDB" id="A0A0P6XVQ0"/>
<dbReference type="EMBL" id="LGCL01000013">
    <property type="protein sequence ID" value="KPL79388.1"/>
    <property type="molecule type" value="Genomic_DNA"/>
</dbReference>
<comment type="caution">
    <text evidence="3">The sequence shown here is derived from an EMBL/GenBank/DDBJ whole genome shotgun (WGS) entry which is preliminary data.</text>
</comment>
<keyword evidence="2" id="KW-1133">Transmembrane helix</keyword>
<protein>
    <submittedName>
        <fullName evidence="3">Uncharacterized protein</fullName>
    </submittedName>
</protein>
<evidence type="ECO:0000313" key="3">
    <source>
        <dbReference type="EMBL" id="KPL79388.1"/>
    </source>
</evidence>
<evidence type="ECO:0000256" key="1">
    <source>
        <dbReference type="SAM" id="MobiDB-lite"/>
    </source>
</evidence>
<keyword evidence="2" id="KW-0812">Transmembrane</keyword>
<evidence type="ECO:0000256" key="2">
    <source>
        <dbReference type="SAM" id="Phobius"/>
    </source>
</evidence>
<feature type="transmembrane region" description="Helical" evidence="2">
    <location>
        <begin position="21"/>
        <end position="41"/>
    </location>
</feature>
<feature type="compositionally biased region" description="Polar residues" evidence="1">
    <location>
        <begin position="241"/>
        <end position="251"/>
    </location>
</feature>
<feature type="transmembrane region" description="Helical" evidence="2">
    <location>
        <begin position="61"/>
        <end position="84"/>
    </location>
</feature>
<dbReference type="OrthoDB" id="160946at2"/>
<keyword evidence="4" id="KW-1185">Reference proteome</keyword>